<dbReference type="NCBIfam" id="TIGR00418">
    <property type="entry name" value="thrS"/>
    <property type="match status" value="1"/>
</dbReference>
<comment type="caution">
    <text evidence="12">The sequence shown here is derived from an EMBL/GenBank/DDBJ whole genome shotgun (WGS) entry which is preliminary data.</text>
</comment>
<dbReference type="PANTHER" id="PTHR11451">
    <property type="entry name" value="THREONINE-TRNA LIGASE"/>
    <property type="match status" value="1"/>
</dbReference>
<evidence type="ECO:0000256" key="10">
    <source>
        <dbReference type="NCBIfam" id="TIGR00418"/>
    </source>
</evidence>
<evidence type="ECO:0000256" key="6">
    <source>
        <dbReference type="ARBA" id="ARBA00022840"/>
    </source>
</evidence>
<evidence type="ECO:0000259" key="11">
    <source>
        <dbReference type="PROSITE" id="PS50862"/>
    </source>
</evidence>
<dbReference type="InterPro" id="IPR002314">
    <property type="entry name" value="aa-tRNA-synt_IIb"/>
</dbReference>
<dbReference type="InterPro" id="IPR006195">
    <property type="entry name" value="aa-tRNA-synth_II"/>
</dbReference>
<dbReference type="InterPro" id="IPR002320">
    <property type="entry name" value="Thr-tRNA-ligase_IIa"/>
</dbReference>
<dbReference type="Pfam" id="PF03129">
    <property type="entry name" value="HGTP_anticodon"/>
    <property type="match status" value="1"/>
</dbReference>
<dbReference type="InterPro" id="IPR033728">
    <property type="entry name" value="ThrRS_core"/>
</dbReference>
<evidence type="ECO:0000256" key="5">
    <source>
        <dbReference type="ARBA" id="ARBA00022741"/>
    </source>
</evidence>
<keyword evidence="4 12" id="KW-0436">Ligase</keyword>
<feature type="domain" description="Aminoacyl-transfer RNA synthetases class-II family profile" evidence="11">
    <location>
        <begin position="7"/>
        <end position="315"/>
    </location>
</feature>
<dbReference type="PRINTS" id="PR01047">
    <property type="entry name" value="TRNASYNTHTHR"/>
</dbReference>
<evidence type="ECO:0000256" key="3">
    <source>
        <dbReference type="ARBA" id="ARBA00022490"/>
    </source>
</evidence>
<evidence type="ECO:0000256" key="1">
    <source>
        <dbReference type="ARBA" id="ARBA00008226"/>
    </source>
</evidence>
<name>A0ABX2BXV4_9BURK</name>
<reference evidence="12 13" key="1">
    <citation type="submission" date="2019-11" db="EMBL/GenBank/DDBJ databases">
        <title>Metabolism of dissolved organic matter in forest soils.</title>
        <authorList>
            <person name="Cyle K.T."/>
            <person name="Wilhelm R.C."/>
            <person name="Martinez C.E."/>
        </authorList>
    </citation>
    <scope>NUCLEOTIDE SEQUENCE [LARGE SCALE GENOMIC DNA]</scope>
    <source>
        <strain evidence="12 13">1N</strain>
    </source>
</reference>
<comment type="similarity">
    <text evidence="1">Belongs to the class-II aminoacyl-tRNA synthetase family.</text>
</comment>
<keyword evidence="5" id="KW-0547">Nucleotide-binding</keyword>
<proteinExistence type="inferred from homology"/>
<accession>A0ABX2BXV4</accession>
<evidence type="ECO:0000256" key="7">
    <source>
        <dbReference type="ARBA" id="ARBA00022917"/>
    </source>
</evidence>
<dbReference type="SUPFAM" id="SSF55681">
    <property type="entry name" value="Class II aaRS and biotin synthetases"/>
    <property type="match status" value="1"/>
</dbReference>
<dbReference type="Gene3D" id="3.40.50.800">
    <property type="entry name" value="Anticodon-binding domain"/>
    <property type="match status" value="1"/>
</dbReference>
<dbReference type="Gene3D" id="3.30.930.10">
    <property type="entry name" value="Bira Bifunctional Protein, Domain 2"/>
    <property type="match status" value="1"/>
</dbReference>
<evidence type="ECO:0000313" key="12">
    <source>
        <dbReference type="EMBL" id="NPT44625.1"/>
    </source>
</evidence>
<keyword evidence="13" id="KW-1185">Reference proteome</keyword>
<evidence type="ECO:0000313" key="13">
    <source>
        <dbReference type="Proteomes" id="UP000652198"/>
    </source>
</evidence>
<sequence>MTVNDIDHRVLGNKLDLFHQQEEGPGMVFWHPRGWELYRVLEDYIRARMRRAGFREIRTPQLLARSLWEKSGHWEKFGAAMYSVSDAEQGLLEQGGAEPRDAEQGRALCLKPMSCPCHVQVFNQRVRSYRELPVRYSEFGACHRDEPSGSLEGLKRTRAFVQDDAHVFCTEAHIEAEVGRFCSLLRAVYADLDFPGFKVALATRPAMRAGNDQTWDRAEEALANAARAAGLEFDVLEGEGAFYGPKLEFHLTDNRERSWQCGTIQLDFVLPERLDAEFVNERNERERPVMIHHVVLGSMERFIAMLLEHHEGWLPVWLAPEQVVVATISDANAVYAQEVMQALEEAGIRALLDSGPERLEKKIVDAREKQVPILVAVGSRDERDRTISIRLRDGQQSTLALAEGVEHLRLAALPPTSQLKP</sequence>
<protein>
    <recommendedName>
        <fullName evidence="2 10">Threonine--tRNA ligase</fullName>
        <ecNumber evidence="2 10">6.1.1.3</ecNumber>
    </recommendedName>
</protein>
<comment type="catalytic activity">
    <reaction evidence="9">
        <text>tRNA(Thr) + L-threonine + ATP = L-threonyl-tRNA(Thr) + AMP + diphosphate + H(+)</text>
        <dbReference type="Rhea" id="RHEA:24624"/>
        <dbReference type="Rhea" id="RHEA-COMP:9670"/>
        <dbReference type="Rhea" id="RHEA-COMP:9704"/>
        <dbReference type="ChEBI" id="CHEBI:15378"/>
        <dbReference type="ChEBI" id="CHEBI:30616"/>
        <dbReference type="ChEBI" id="CHEBI:33019"/>
        <dbReference type="ChEBI" id="CHEBI:57926"/>
        <dbReference type="ChEBI" id="CHEBI:78442"/>
        <dbReference type="ChEBI" id="CHEBI:78534"/>
        <dbReference type="ChEBI" id="CHEBI:456215"/>
        <dbReference type="EC" id="6.1.1.3"/>
    </reaction>
</comment>
<evidence type="ECO:0000256" key="4">
    <source>
        <dbReference type="ARBA" id="ARBA00022598"/>
    </source>
</evidence>
<dbReference type="Pfam" id="PF00587">
    <property type="entry name" value="tRNA-synt_2b"/>
    <property type="match status" value="1"/>
</dbReference>
<gene>
    <name evidence="12" type="primary">thrS</name>
    <name evidence="12" type="ORF">GNZ12_25580</name>
</gene>
<keyword evidence="8" id="KW-0030">Aminoacyl-tRNA synthetase</keyword>
<dbReference type="CDD" id="cd00771">
    <property type="entry name" value="ThrRS_core"/>
    <property type="match status" value="1"/>
</dbReference>
<keyword evidence="7" id="KW-0648">Protein biosynthesis</keyword>
<evidence type="ECO:0000256" key="2">
    <source>
        <dbReference type="ARBA" id="ARBA00013163"/>
    </source>
</evidence>
<keyword evidence="3" id="KW-0963">Cytoplasm</keyword>
<dbReference type="GO" id="GO:0004829">
    <property type="term" value="F:threonine-tRNA ligase activity"/>
    <property type="evidence" value="ECO:0007669"/>
    <property type="project" value="UniProtKB-EC"/>
</dbReference>
<dbReference type="SUPFAM" id="SSF52954">
    <property type="entry name" value="Class II aaRS ABD-related"/>
    <property type="match status" value="1"/>
</dbReference>
<dbReference type="Proteomes" id="UP000652198">
    <property type="component" value="Unassembled WGS sequence"/>
</dbReference>
<keyword evidence="6" id="KW-0067">ATP-binding</keyword>
<dbReference type="InterPro" id="IPR036621">
    <property type="entry name" value="Anticodon-bd_dom_sf"/>
</dbReference>
<dbReference type="InterPro" id="IPR045864">
    <property type="entry name" value="aa-tRNA-synth_II/BPL/LPL"/>
</dbReference>
<evidence type="ECO:0000256" key="9">
    <source>
        <dbReference type="ARBA" id="ARBA00049515"/>
    </source>
</evidence>
<organism evidence="12 13">
    <name type="scientific">Paraburkholderia solitsugae</name>
    <dbReference type="NCBI Taxonomy" id="2675748"/>
    <lineage>
        <taxon>Bacteria</taxon>
        <taxon>Pseudomonadati</taxon>
        <taxon>Pseudomonadota</taxon>
        <taxon>Betaproteobacteria</taxon>
        <taxon>Burkholderiales</taxon>
        <taxon>Burkholderiaceae</taxon>
        <taxon>Paraburkholderia</taxon>
    </lineage>
</organism>
<dbReference type="EMBL" id="WOEY01000101">
    <property type="protein sequence ID" value="NPT44625.1"/>
    <property type="molecule type" value="Genomic_DNA"/>
</dbReference>
<dbReference type="PROSITE" id="PS50862">
    <property type="entry name" value="AA_TRNA_LIGASE_II"/>
    <property type="match status" value="1"/>
</dbReference>
<dbReference type="PANTHER" id="PTHR11451:SF44">
    <property type="entry name" value="THREONINE--TRNA LIGASE, CHLOROPLASTIC_MITOCHONDRIAL 2"/>
    <property type="match status" value="1"/>
</dbReference>
<dbReference type="InterPro" id="IPR004154">
    <property type="entry name" value="Anticodon-bd"/>
</dbReference>
<dbReference type="EC" id="6.1.1.3" evidence="2 10"/>
<evidence type="ECO:0000256" key="8">
    <source>
        <dbReference type="ARBA" id="ARBA00023146"/>
    </source>
</evidence>